<dbReference type="EMBL" id="QUZU01000019">
    <property type="protein sequence ID" value="TFY88089.1"/>
    <property type="molecule type" value="Genomic_DNA"/>
</dbReference>
<comment type="caution">
    <text evidence="8">The sequence shown here is derived from an EMBL/GenBank/DDBJ whole genome shotgun (WGS) entry which is preliminary data.</text>
</comment>
<evidence type="ECO:0000256" key="2">
    <source>
        <dbReference type="ARBA" id="ARBA00009399"/>
    </source>
</evidence>
<dbReference type="GO" id="GO:0000271">
    <property type="term" value="P:polysaccharide biosynthetic process"/>
    <property type="evidence" value="ECO:0007669"/>
    <property type="project" value="InterPro"/>
</dbReference>
<comment type="subcellular location">
    <subcellularLocation>
        <location evidence="1">Membrane</location>
        <topology evidence="1">Multi-pass membrane protein</topology>
    </subcellularLocation>
</comment>
<evidence type="ECO:0000256" key="5">
    <source>
        <dbReference type="ARBA" id="ARBA00023136"/>
    </source>
</evidence>
<feature type="transmembrane region" description="Helical" evidence="6">
    <location>
        <begin position="9"/>
        <end position="26"/>
    </location>
</feature>
<evidence type="ECO:0000256" key="3">
    <source>
        <dbReference type="ARBA" id="ARBA00022692"/>
    </source>
</evidence>
<keyword evidence="3 6" id="KW-0812">Transmembrane</keyword>
<dbReference type="PANTHER" id="PTHR38459:SF1">
    <property type="entry name" value="PROPHAGE BACTOPRENOL-LINKED GLUCOSE TRANSLOCASE HOMOLOG"/>
    <property type="match status" value="1"/>
</dbReference>
<keyword evidence="9" id="KW-1185">Reference proteome</keyword>
<comment type="similarity">
    <text evidence="2">Belongs to the GtrA family.</text>
</comment>
<feature type="transmembrane region" description="Helical" evidence="6">
    <location>
        <begin position="71"/>
        <end position="93"/>
    </location>
</feature>
<dbReference type="PANTHER" id="PTHR38459">
    <property type="entry name" value="PROPHAGE BACTOPRENOL-LINKED GLUCOSE TRANSLOCASE HOMOLOG"/>
    <property type="match status" value="1"/>
</dbReference>
<feature type="transmembrane region" description="Helical" evidence="6">
    <location>
        <begin position="99"/>
        <end position="118"/>
    </location>
</feature>
<dbReference type="InterPro" id="IPR051401">
    <property type="entry name" value="GtrA_CellWall_Glycosyl"/>
</dbReference>
<feature type="domain" description="GtrA/DPMS transmembrane" evidence="7">
    <location>
        <begin position="12"/>
        <end position="124"/>
    </location>
</feature>
<dbReference type="GO" id="GO:0005886">
    <property type="term" value="C:plasma membrane"/>
    <property type="evidence" value="ECO:0007669"/>
    <property type="project" value="TreeGrafter"/>
</dbReference>
<accession>A0A4Z0APK8</accession>
<protein>
    <submittedName>
        <fullName evidence="8">GtrA family protein</fullName>
    </submittedName>
</protein>
<reference evidence="8 9" key="1">
    <citation type="journal article" date="2019" name="Syst. Appl. Microbiol.">
        <title>New species of pathogenic Pseudomonas isolated from citrus in Tunisia: Proposal of Pseudomonas kairouanensis sp. nov. and Pseudomonas nabeulensis sp. nov.</title>
        <authorList>
            <person name="Oueslati M."/>
            <person name="Mulet M."/>
            <person name="Gomila M."/>
            <person name="Berge O."/>
            <person name="Hajlaoui M.R."/>
            <person name="Lalucat J."/>
            <person name="Sadfi-Zouaoui N."/>
            <person name="Garcia-Valdes E."/>
        </authorList>
    </citation>
    <scope>NUCLEOTIDE SEQUENCE [LARGE SCALE GENOMIC DNA]</scope>
    <source>
        <strain evidence="8 9">KC12</strain>
    </source>
</reference>
<evidence type="ECO:0000256" key="4">
    <source>
        <dbReference type="ARBA" id="ARBA00022989"/>
    </source>
</evidence>
<keyword evidence="5 6" id="KW-0472">Membrane</keyword>
<dbReference type="OrthoDB" id="6906022at2"/>
<dbReference type="Pfam" id="PF04138">
    <property type="entry name" value="GtrA_DPMS_TM"/>
    <property type="match status" value="1"/>
</dbReference>
<organism evidence="8 9">
    <name type="scientific">Pseudomonas kairouanensis</name>
    <dbReference type="NCBI Taxonomy" id="2293832"/>
    <lineage>
        <taxon>Bacteria</taxon>
        <taxon>Pseudomonadati</taxon>
        <taxon>Pseudomonadota</taxon>
        <taxon>Gammaproteobacteria</taxon>
        <taxon>Pseudomonadales</taxon>
        <taxon>Pseudomonadaceae</taxon>
        <taxon>Pseudomonas</taxon>
    </lineage>
</organism>
<evidence type="ECO:0000313" key="8">
    <source>
        <dbReference type="EMBL" id="TFY88089.1"/>
    </source>
</evidence>
<dbReference type="AlphaFoldDB" id="A0A4Z0APK8"/>
<evidence type="ECO:0000313" key="9">
    <source>
        <dbReference type="Proteomes" id="UP000297391"/>
    </source>
</evidence>
<feature type="transmembrane region" description="Helical" evidence="6">
    <location>
        <begin position="32"/>
        <end position="50"/>
    </location>
</feature>
<proteinExistence type="inferred from homology"/>
<keyword evidence="4 6" id="KW-1133">Transmembrane helix</keyword>
<dbReference type="RefSeq" id="WP_080034397.1">
    <property type="nucleotide sequence ID" value="NZ_QUZU01000019.1"/>
</dbReference>
<name>A0A4Z0APK8_9PSED</name>
<dbReference type="InterPro" id="IPR007267">
    <property type="entry name" value="GtrA_DPMS_TM"/>
</dbReference>
<evidence type="ECO:0000256" key="1">
    <source>
        <dbReference type="ARBA" id="ARBA00004141"/>
    </source>
</evidence>
<evidence type="ECO:0000256" key="6">
    <source>
        <dbReference type="SAM" id="Phobius"/>
    </source>
</evidence>
<sequence length="131" mass="14868">MISPPSTTLPYYLIVGIFATGAHYITLLLLSLVLPALIATLLGAIVGTVVSYQGNKRWTFTKARPSDTYQWLRFSITALVYNGTNLALMATLLEHWPQRLWLMQVITTCALTLITYQINQYWSFRHESIKS</sequence>
<gene>
    <name evidence="8" type="ORF">DYL59_16125</name>
</gene>
<evidence type="ECO:0000259" key="7">
    <source>
        <dbReference type="Pfam" id="PF04138"/>
    </source>
</evidence>
<dbReference type="Proteomes" id="UP000297391">
    <property type="component" value="Unassembled WGS sequence"/>
</dbReference>